<comment type="caution">
    <text evidence="1">The sequence shown here is derived from an EMBL/GenBank/DDBJ whole genome shotgun (WGS) entry which is preliminary data.</text>
</comment>
<protein>
    <submittedName>
        <fullName evidence="1">Uncharacterized protein</fullName>
    </submittedName>
</protein>
<dbReference type="EMBL" id="MEHK01000001">
    <property type="protein sequence ID" value="OEJ31959.1"/>
    <property type="molecule type" value="Genomic_DNA"/>
</dbReference>
<name>A0A1E5PQX9_9ACTN</name>
<keyword evidence="2" id="KW-1185">Reference proteome</keyword>
<dbReference type="Proteomes" id="UP000095705">
    <property type="component" value="Unassembled WGS sequence"/>
</dbReference>
<sequence>MTQTQSALDAEVLAVYRAVLLHREQRPDRLAARLSILEQRVRESLDRLVEPALLRPSWDDPSDVRAVSPDLGLGMMLQREQQELALRTRTQRGMVADLSALAGASSRFELGVKPARLGWI</sequence>
<proteinExistence type="predicted"/>
<organism evidence="1 2">
    <name type="scientific">Streptomyces subrutilus</name>
    <dbReference type="NCBI Taxonomy" id="36818"/>
    <lineage>
        <taxon>Bacteria</taxon>
        <taxon>Bacillati</taxon>
        <taxon>Actinomycetota</taxon>
        <taxon>Actinomycetes</taxon>
        <taxon>Kitasatosporales</taxon>
        <taxon>Streptomycetaceae</taxon>
        <taxon>Streptomyces</taxon>
    </lineage>
</organism>
<evidence type="ECO:0000313" key="2">
    <source>
        <dbReference type="Proteomes" id="UP000095705"/>
    </source>
</evidence>
<evidence type="ECO:0000313" key="1">
    <source>
        <dbReference type="EMBL" id="OEJ31959.1"/>
    </source>
</evidence>
<dbReference type="STRING" id="36818.BGK67_11940"/>
<reference evidence="1 2" key="1">
    <citation type="submission" date="2016-08" db="EMBL/GenBank/DDBJ databases">
        <title>The complete genome of Streptomyces subrutilus 10-1-1.</title>
        <authorList>
            <person name="Chen X."/>
        </authorList>
    </citation>
    <scope>NUCLEOTIDE SEQUENCE [LARGE SCALE GENOMIC DNA]</scope>
    <source>
        <strain evidence="1 2">10-1-1</strain>
    </source>
</reference>
<dbReference type="RefSeq" id="WP_069920246.1">
    <property type="nucleotide sequence ID" value="NZ_MEHK01000001.1"/>
</dbReference>
<gene>
    <name evidence="1" type="ORF">BGK67_11940</name>
</gene>
<dbReference type="AlphaFoldDB" id="A0A1E5PQX9"/>
<dbReference type="OrthoDB" id="4266042at2"/>
<accession>A0A1E5PQX9</accession>